<name>A0ABN1CQR4_9DEIO</name>
<protein>
    <submittedName>
        <fullName evidence="1">Uncharacterized protein</fullName>
    </submittedName>
</protein>
<evidence type="ECO:0000313" key="1">
    <source>
        <dbReference type="EMBL" id="GAA0523878.1"/>
    </source>
</evidence>
<proteinExistence type="predicted"/>
<dbReference type="RefSeq" id="WP_343761494.1">
    <property type="nucleotide sequence ID" value="NZ_BAAADB010000034.1"/>
</dbReference>
<dbReference type="EMBL" id="BAAADB010000034">
    <property type="protein sequence ID" value="GAA0523878.1"/>
    <property type="molecule type" value="Genomic_DNA"/>
</dbReference>
<evidence type="ECO:0000313" key="2">
    <source>
        <dbReference type="Proteomes" id="UP001500191"/>
    </source>
</evidence>
<reference evidence="1 2" key="1">
    <citation type="journal article" date="2019" name="Int. J. Syst. Evol. Microbiol.">
        <title>The Global Catalogue of Microorganisms (GCM) 10K type strain sequencing project: providing services to taxonomists for standard genome sequencing and annotation.</title>
        <authorList>
            <consortium name="The Broad Institute Genomics Platform"/>
            <consortium name="The Broad Institute Genome Sequencing Center for Infectious Disease"/>
            <person name="Wu L."/>
            <person name="Ma J."/>
        </authorList>
    </citation>
    <scope>NUCLEOTIDE SEQUENCE [LARGE SCALE GENOMIC DNA]</scope>
    <source>
        <strain evidence="1 2">JCM 14368</strain>
    </source>
</reference>
<keyword evidence="2" id="KW-1185">Reference proteome</keyword>
<organism evidence="1 2">
    <name type="scientific">Deinococcus depolymerans</name>
    <dbReference type="NCBI Taxonomy" id="392408"/>
    <lineage>
        <taxon>Bacteria</taxon>
        <taxon>Thermotogati</taxon>
        <taxon>Deinococcota</taxon>
        <taxon>Deinococci</taxon>
        <taxon>Deinococcales</taxon>
        <taxon>Deinococcaceae</taxon>
        <taxon>Deinococcus</taxon>
    </lineage>
</organism>
<accession>A0ABN1CQR4</accession>
<dbReference type="Proteomes" id="UP001500191">
    <property type="component" value="Unassembled WGS sequence"/>
</dbReference>
<gene>
    <name evidence="1" type="ORF">GCM10008937_34230</name>
</gene>
<sequence>MMLLPPDAEVSTPDEATRIVDDVMREAGLLDHTSDRQLRGMKGLEVTVTLARPLPVLRVVNRSRCTVEQVTLRTRWLGRDLGESKYWTGRLDPGEAIEGTVSMRIFPTDPLITLASVMFHDGDWPDSACAAP</sequence>
<comment type="caution">
    <text evidence="1">The sequence shown here is derived from an EMBL/GenBank/DDBJ whole genome shotgun (WGS) entry which is preliminary data.</text>
</comment>